<dbReference type="GO" id="GO:0015031">
    <property type="term" value="P:protein transport"/>
    <property type="evidence" value="ECO:0007669"/>
    <property type="project" value="UniProtKB-KW"/>
</dbReference>
<evidence type="ECO:0000256" key="8">
    <source>
        <dbReference type="ARBA" id="ARBA00023034"/>
    </source>
</evidence>
<dbReference type="SMART" id="SM01087">
    <property type="entry name" value="COG6"/>
    <property type="match status" value="1"/>
</dbReference>
<name>A0A0V0SBF8_9BILA</name>
<proteinExistence type="inferred from homology"/>
<feature type="domain" description="Conserved oligomeric complex COG6 N-terminal" evidence="13">
    <location>
        <begin position="127"/>
        <end position="234"/>
    </location>
</feature>
<evidence type="ECO:0000256" key="6">
    <source>
        <dbReference type="ARBA" id="ARBA00022448"/>
    </source>
</evidence>
<evidence type="ECO:0000256" key="9">
    <source>
        <dbReference type="ARBA" id="ARBA00023136"/>
    </source>
</evidence>
<sequence length="734" mass="83612">MTPLRRMAALSRRESCRQVTQCNEFTFLRVEKETSTLTIQTQQPHNSSSVVSCLSYYVLLDEQDLYDKKKYDRNRIENWTLLYLKSPMSKDSAIHSHLAMDVSRVLQINLNPDMLKAFKTLSLVCGDKSESVRQNLQNTLGNRILSVNKEICDNFSALKARYDDAMDLLNEMEKSCSTMSNHLRDTRTETVKLINQIAKLRKQIEYTENSTSILNNFLSEFQLKAEELDALKSSTNENLSPNFFHAIKRAEQIHAAAKQLSLSGTNTVGLSIVENMAEVMRSAFDTLYHFIQTQCRRMTSETVSIGLTLCEAFMTMQKRCTIFEYSLEEFCSARRSFLIHIFIDSLSKSSDSRIKPIESYSHDPLHYIGDMLALIHQATVNEKELLLSLLKLCDKGGNFLFCTKYFFSVFDLDSLLFCCSVLEKYIPLALSKITDGLSRPFKIRAEQTLARPLGPVILYQLYVMFHFHLTTVGEKLSKQSELRSCLDDCEQLAMKLFQNCLNTKVCSILKKFHACQSDLVPVQGVSELLQLLRDVLHTPSGTTVLHADDKKRCYSLVFASVIDPMLQTLTMYSTDLSPVDFATYMLNCINAVHSAVAMYEFSNQRLEMLQAQIEVHLGNVVNEMANYILNKVGLTEAYKKALDNNNSDNQRQSFQLPSPDFNSSLEKFYTFLNSPETLFMPQFFKISSPTIQNKVKGKTIDALIGVYDKIQNSFHVARHLSEIKALAALATNQK</sequence>
<evidence type="ECO:0000259" key="14">
    <source>
        <dbReference type="Pfam" id="PF20653"/>
    </source>
</evidence>
<feature type="coiled-coil region" evidence="12">
    <location>
        <begin position="155"/>
        <end position="203"/>
    </location>
</feature>
<dbReference type="GO" id="GO:0000139">
    <property type="term" value="C:Golgi membrane"/>
    <property type="evidence" value="ECO:0007669"/>
    <property type="project" value="UniProtKB-SubCell"/>
</dbReference>
<protein>
    <recommendedName>
        <fullName evidence="5 11">Conserved oligomeric Golgi complex subunit 6</fullName>
        <shortName evidence="11">COG complex subunit 6</shortName>
    </recommendedName>
    <alternativeName>
        <fullName evidence="10 11">Component of oligomeric Golgi complex 6</fullName>
    </alternativeName>
</protein>
<evidence type="ECO:0000313" key="16">
    <source>
        <dbReference type="Proteomes" id="UP000054630"/>
    </source>
</evidence>
<dbReference type="InterPro" id="IPR010490">
    <property type="entry name" value="COG6"/>
</dbReference>
<dbReference type="GO" id="GO:0017119">
    <property type="term" value="C:Golgi transport complex"/>
    <property type="evidence" value="ECO:0007669"/>
    <property type="project" value="UniProtKB-UniRule"/>
</dbReference>
<evidence type="ECO:0000256" key="2">
    <source>
        <dbReference type="ARBA" id="ARBA00004395"/>
    </source>
</evidence>
<keyword evidence="12" id="KW-0175">Coiled coil</keyword>
<evidence type="ECO:0000256" key="10">
    <source>
        <dbReference type="ARBA" id="ARBA00031348"/>
    </source>
</evidence>
<gene>
    <name evidence="15" type="primary">Cog6</name>
    <name evidence="15" type="ORF">T07_2233</name>
</gene>
<evidence type="ECO:0000256" key="4">
    <source>
        <dbReference type="ARBA" id="ARBA00011166"/>
    </source>
</evidence>
<evidence type="ECO:0000256" key="12">
    <source>
        <dbReference type="SAM" id="Coils"/>
    </source>
</evidence>
<dbReference type="GO" id="GO:0006891">
    <property type="term" value="P:intra-Golgi vesicle-mediated transport"/>
    <property type="evidence" value="ECO:0007669"/>
    <property type="project" value="UniProtKB-UniRule"/>
</dbReference>
<dbReference type="STRING" id="6336.A0A0V0SBF8"/>
<evidence type="ECO:0000256" key="5">
    <source>
        <dbReference type="ARBA" id="ARBA00020973"/>
    </source>
</evidence>
<feature type="domain" description="Conserved Oligomeric Golgi complex subunit 6 C-terminal" evidence="14">
    <location>
        <begin position="267"/>
        <end position="718"/>
    </location>
</feature>
<evidence type="ECO:0000256" key="3">
    <source>
        <dbReference type="ARBA" id="ARBA00011023"/>
    </source>
</evidence>
<evidence type="ECO:0000256" key="7">
    <source>
        <dbReference type="ARBA" id="ARBA00022927"/>
    </source>
</evidence>
<evidence type="ECO:0000256" key="11">
    <source>
        <dbReference type="RuleBase" id="RU365075"/>
    </source>
</evidence>
<comment type="function">
    <text evidence="1 11">Required for normal Golgi function.</text>
</comment>
<comment type="similarity">
    <text evidence="3 11">Belongs to the COG6 family.</text>
</comment>
<dbReference type="AlphaFoldDB" id="A0A0V0SBF8"/>
<reference evidence="15 16" key="1">
    <citation type="submission" date="2015-01" db="EMBL/GenBank/DDBJ databases">
        <title>Evolution of Trichinella species and genotypes.</title>
        <authorList>
            <person name="Korhonen P.K."/>
            <person name="Edoardo P."/>
            <person name="Giuseppe L.R."/>
            <person name="Gasser R.B."/>
        </authorList>
    </citation>
    <scope>NUCLEOTIDE SEQUENCE [LARGE SCALE GENOMIC DNA]</scope>
    <source>
        <strain evidence="15">ISS37</strain>
    </source>
</reference>
<dbReference type="Pfam" id="PF20653">
    <property type="entry name" value="COG6_C"/>
    <property type="match status" value="1"/>
</dbReference>
<comment type="subcellular location">
    <subcellularLocation>
        <location evidence="2 11">Golgi apparatus membrane</location>
        <topology evidence="2 11">Peripheral membrane protein</topology>
    </subcellularLocation>
</comment>
<dbReference type="Pfam" id="PF06419">
    <property type="entry name" value="COG6_N"/>
    <property type="match status" value="1"/>
</dbReference>
<keyword evidence="6 11" id="KW-0813">Transport</keyword>
<organism evidence="15 16">
    <name type="scientific">Trichinella nelsoni</name>
    <dbReference type="NCBI Taxonomy" id="6336"/>
    <lineage>
        <taxon>Eukaryota</taxon>
        <taxon>Metazoa</taxon>
        <taxon>Ecdysozoa</taxon>
        <taxon>Nematoda</taxon>
        <taxon>Enoplea</taxon>
        <taxon>Dorylaimia</taxon>
        <taxon>Trichinellida</taxon>
        <taxon>Trichinellidae</taxon>
        <taxon>Trichinella</taxon>
    </lineage>
</organism>
<comment type="caution">
    <text evidence="15">The sequence shown here is derived from an EMBL/GenBank/DDBJ whole genome shotgun (WGS) entry which is preliminary data.</text>
</comment>
<evidence type="ECO:0000313" key="15">
    <source>
        <dbReference type="EMBL" id="KRX24067.1"/>
    </source>
</evidence>
<dbReference type="PANTHER" id="PTHR21506">
    <property type="entry name" value="COMPONENT OF OLIGOMERIC GOLGI COMPLEX 6"/>
    <property type="match status" value="1"/>
</dbReference>
<keyword evidence="16" id="KW-1185">Reference proteome</keyword>
<evidence type="ECO:0000259" key="13">
    <source>
        <dbReference type="Pfam" id="PF06419"/>
    </source>
</evidence>
<dbReference type="Proteomes" id="UP000054630">
    <property type="component" value="Unassembled WGS sequence"/>
</dbReference>
<accession>A0A0V0SBF8</accession>
<keyword evidence="7 11" id="KW-0653">Protein transport</keyword>
<dbReference type="PANTHER" id="PTHR21506:SF0">
    <property type="entry name" value="CONSERVED OLIGOMERIC GOLGI COMPLEX SUBUNIT 6"/>
    <property type="match status" value="1"/>
</dbReference>
<dbReference type="OrthoDB" id="272987at2759"/>
<keyword evidence="8 11" id="KW-0333">Golgi apparatus</keyword>
<dbReference type="InterPro" id="IPR048369">
    <property type="entry name" value="COG6_C"/>
</dbReference>
<keyword evidence="9 11" id="KW-0472">Membrane</keyword>
<dbReference type="InterPro" id="IPR048368">
    <property type="entry name" value="COG6_N"/>
</dbReference>
<evidence type="ECO:0000256" key="1">
    <source>
        <dbReference type="ARBA" id="ARBA00003627"/>
    </source>
</evidence>
<dbReference type="EMBL" id="JYDL01000020">
    <property type="protein sequence ID" value="KRX24067.1"/>
    <property type="molecule type" value="Genomic_DNA"/>
</dbReference>
<comment type="subunit">
    <text evidence="4">Component of the conserved oligomeric Golgi complex which is composed of eight different subunits and is required for normal Golgi morphology and localization.</text>
</comment>